<evidence type="ECO:0000259" key="3">
    <source>
        <dbReference type="Pfam" id="PF04225"/>
    </source>
</evidence>
<dbReference type="Pfam" id="PF04225">
    <property type="entry name" value="LysM_OapA"/>
    <property type="match status" value="1"/>
</dbReference>
<dbReference type="GO" id="GO:0042834">
    <property type="term" value="F:peptidoglycan binding"/>
    <property type="evidence" value="ECO:0007669"/>
    <property type="project" value="InterPro"/>
</dbReference>
<evidence type="ECO:0000313" key="5">
    <source>
        <dbReference type="Proteomes" id="UP000266258"/>
    </source>
</evidence>
<dbReference type="RefSeq" id="WP_222987070.1">
    <property type="nucleotide sequence ID" value="NZ_NRJH01000099.1"/>
</dbReference>
<evidence type="ECO:0000313" key="4">
    <source>
        <dbReference type="EMBL" id="RIY31163.1"/>
    </source>
</evidence>
<feature type="domain" description="Opacity-associated protein A LysM-like" evidence="3">
    <location>
        <begin position="131"/>
        <end position="190"/>
    </location>
</feature>
<comment type="caution">
    <text evidence="4">The sequence shown here is derived from an EMBL/GenBank/DDBJ whole genome shotgun (WGS) entry which is preliminary data.</text>
</comment>
<dbReference type="Proteomes" id="UP000266258">
    <property type="component" value="Unassembled WGS sequence"/>
</dbReference>
<dbReference type="InterPro" id="IPR007340">
    <property type="entry name" value="LysM_Opacity-associatedA"/>
</dbReference>
<protein>
    <recommendedName>
        <fullName evidence="3">Opacity-associated protein A LysM-like domain-containing protein</fullName>
    </recommendedName>
</protein>
<feature type="compositionally biased region" description="Low complexity" evidence="1">
    <location>
        <begin position="76"/>
        <end position="112"/>
    </location>
</feature>
<evidence type="ECO:0000256" key="2">
    <source>
        <dbReference type="SAM" id="Phobius"/>
    </source>
</evidence>
<keyword evidence="2" id="KW-0472">Membrane</keyword>
<feature type="region of interest" description="Disordered" evidence="1">
    <location>
        <begin position="59"/>
        <end position="112"/>
    </location>
</feature>
<keyword evidence="5" id="KW-1185">Reference proteome</keyword>
<dbReference type="AlphaFoldDB" id="A0A3A1XYW0"/>
<evidence type="ECO:0000256" key="1">
    <source>
        <dbReference type="SAM" id="MobiDB-lite"/>
    </source>
</evidence>
<dbReference type="EMBL" id="NRJH01000099">
    <property type="protein sequence ID" value="RIY31163.1"/>
    <property type="molecule type" value="Genomic_DNA"/>
</dbReference>
<keyword evidence="2" id="KW-0812">Transmembrane</keyword>
<keyword evidence="2" id="KW-1133">Transmembrane helix</keyword>
<sequence length="203" mass="22343">MKEKMKGLFDRSSYTKLYIYVGIVVLAIILYLFVFRDTGSNKDSILLNKNETATVAIDTSRTQELTPEPVAPPTEQPVAPVTPTAPVEQPTVTPEPAQQPVQQPSQPQTTTTSANIPVVAENQIYANLPTEEFTVQSGQTAGRIFSRNQGDIFAMVSVNKAIENLGVNDKLYVKFNQQGKIVVLAIDKRRGGYVGQYILNIDN</sequence>
<reference evidence="4 5" key="1">
    <citation type="submission" date="2017-08" db="EMBL/GenBank/DDBJ databases">
        <title>Reclassification of Bisgaard taxon 37 and 44.</title>
        <authorList>
            <person name="Christensen H."/>
        </authorList>
    </citation>
    <scope>NUCLEOTIDE SEQUENCE [LARGE SCALE GENOMIC DNA]</scope>
    <source>
        <strain evidence="4 5">B96_4</strain>
    </source>
</reference>
<organism evidence="4 5">
    <name type="scientific">Psittacicella melopsittaci</name>
    <dbReference type="NCBI Taxonomy" id="2028576"/>
    <lineage>
        <taxon>Bacteria</taxon>
        <taxon>Pseudomonadati</taxon>
        <taxon>Pseudomonadota</taxon>
        <taxon>Gammaproteobacteria</taxon>
        <taxon>Pasteurellales</taxon>
        <taxon>Psittacicellaceae</taxon>
        <taxon>Psittacicella</taxon>
    </lineage>
</organism>
<accession>A0A3A1XYW0</accession>
<name>A0A3A1XYW0_9GAMM</name>
<gene>
    <name evidence="4" type="ORF">CJP74_07955</name>
</gene>
<feature type="transmembrane region" description="Helical" evidence="2">
    <location>
        <begin position="17"/>
        <end position="35"/>
    </location>
</feature>
<proteinExistence type="predicted"/>
<feature type="non-terminal residue" evidence="4">
    <location>
        <position position="203"/>
    </location>
</feature>